<evidence type="ECO:0000259" key="3">
    <source>
        <dbReference type="Pfam" id="PF20151"/>
    </source>
</evidence>
<sequence length="351" mass="38142">MSSDTDADAAAMAALFNRFYTEGYLRLAVTTFFIYDALITFDREVACFWTAKWNGAPLLYFTNKWISLTLYVLSLGASATFPSDKVCSNYEIAISSLTRVQFIPGAVFSALRAYVLSRSKFLGLLVLALSLAPFGANLAAYHYDVSGVNFPPFGCLYTDNTDVPISLKVVLISRVPLIVADSLLVYITWTKLRSQHLLRDIRHAKRLSLSDVLFRGGTIYFAVLSILNIVHLVISATALEGFAQGSYIPIFTAPLTAIFISRFLLELQEANQAAVKGVDLDDPLHSSGDPYDSAPSFISSLGGFINPDAAPRDEDTEWDVDLRSGGLGEEEEGGVQTPKSPSEVAASASSA</sequence>
<gene>
    <name evidence="4" type="ORF">L227DRAFT_654449</name>
</gene>
<keyword evidence="2" id="KW-0812">Transmembrane</keyword>
<protein>
    <recommendedName>
        <fullName evidence="3">DUF6533 domain-containing protein</fullName>
    </recommendedName>
</protein>
<name>A0A5C2S700_9APHY</name>
<organism evidence="4 5">
    <name type="scientific">Lentinus tigrinus ALCF2SS1-6</name>
    <dbReference type="NCBI Taxonomy" id="1328759"/>
    <lineage>
        <taxon>Eukaryota</taxon>
        <taxon>Fungi</taxon>
        <taxon>Dikarya</taxon>
        <taxon>Basidiomycota</taxon>
        <taxon>Agaricomycotina</taxon>
        <taxon>Agaricomycetes</taxon>
        <taxon>Polyporales</taxon>
        <taxon>Polyporaceae</taxon>
        <taxon>Lentinus</taxon>
    </lineage>
</organism>
<feature type="transmembrane region" description="Helical" evidence="2">
    <location>
        <begin position="246"/>
        <end position="265"/>
    </location>
</feature>
<reference evidence="4" key="1">
    <citation type="journal article" date="2018" name="Genome Biol. Evol.">
        <title>Genomics and development of Lentinus tigrinus, a white-rot wood-decaying mushroom with dimorphic fruiting bodies.</title>
        <authorList>
            <person name="Wu B."/>
            <person name="Xu Z."/>
            <person name="Knudson A."/>
            <person name="Carlson A."/>
            <person name="Chen N."/>
            <person name="Kovaka S."/>
            <person name="LaButti K."/>
            <person name="Lipzen A."/>
            <person name="Pennachio C."/>
            <person name="Riley R."/>
            <person name="Schakwitz W."/>
            <person name="Umezawa K."/>
            <person name="Ohm R.A."/>
            <person name="Grigoriev I.V."/>
            <person name="Nagy L.G."/>
            <person name="Gibbons J."/>
            <person name="Hibbett D."/>
        </authorList>
    </citation>
    <scope>NUCLEOTIDE SEQUENCE [LARGE SCALE GENOMIC DNA]</scope>
    <source>
        <strain evidence="4">ALCF2SS1-6</strain>
    </source>
</reference>
<evidence type="ECO:0000313" key="4">
    <source>
        <dbReference type="EMBL" id="RPD59078.1"/>
    </source>
</evidence>
<dbReference type="AlphaFoldDB" id="A0A5C2S700"/>
<feature type="transmembrane region" description="Helical" evidence="2">
    <location>
        <begin position="212"/>
        <end position="234"/>
    </location>
</feature>
<feature type="domain" description="DUF6533" evidence="3">
    <location>
        <begin position="24"/>
        <end position="68"/>
    </location>
</feature>
<dbReference type="Proteomes" id="UP000313359">
    <property type="component" value="Unassembled WGS sequence"/>
</dbReference>
<dbReference type="InterPro" id="IPR045340">
    <property type="entry name" value="DUF6533"/>
</dbReference>
<feature type="region of interest" description="Disordered" evidence="1">
    <location>
        <begin position="306"/>
        <end position="351"/>
    </location>
</feature>
<dbReference type="Pfam" id="PF20151">
    <property type="entry name" value="DUF6533"/>
    <property type="match status" value="1"/>
</dbReference>
<keyword evidence="2" id="KW-1133">Transmembrane helix</keyword>
<keyword evidence="5" id="KW-1185">Reference proteome</keyword>
<dbReference type="OrthoDB" id="2753083at2759"/>
<feature type="transmembrane region" description="Helical" evidence="2">
    <location>
        <begin position="171"/>
        <end position="192"/>
    </location>
</feature>
<dbReference type="EMBL" id="ML122272">
    <property type="protein sequence ID" value="RPD59078.1"/>
    <property type="molecule type" value="Genomic_DNA"/>
</dbReference>
<proteinExistence type="predicted"/>
<accession>A0A5C2S700</accession>
<feature type="transmembrane region" description="Helical" evidence="2">
    <location>
        <begin position="121"/>
        <end position="143"/>
    </location>
</feature>
<evidence type="ECO:0000256" key="1">
    <source>
        <dbReference type="SAM" id="MobiDB-lite"/>
    </source>
</evidence>
<keyword evidence="2" id="KW-0472">Membrane</keyword>
<evidence type="ECO:0000256" key="2">
    <source>
        <dbReference type="SAM" id="Phobius"/>
    </source>
</evidence>
<evidence type="ECO:0000313" key="5">
    <source>
        <dbReference type="Proteomes" id="UP000313359"/>
    </source>
</evidence>